<dbReference type="Proteomes" id="UP000838763">
    <property type="component" value="Unassembled WGS sequence"/>
</dbReference>
<dbReference type="AlphaFoldDB" id="A0A9P1M852"/>
<evidence type="ECO:0000256" key="4">
    <source>
        <dbReference type="ARBA" id="ARBA00023002"/>
    </source>
</evidence>
<dbReference type="SUPFAM" id="SSF51905">
    <property type="entry name" value="FAD/NAD(P)-binding domain"/>
    <property type="match status" value="1"/>
</dbReference>
<feature type="compositionally biased region" description="Low complexity" evidence="6">
    <location>
        <begin position="698"/>
        <end position="728"/>
    </location>
</feature>
<feature type="region of interest" description="Disordered" evidence="6">
    <location>
        <begin position="681"/>
        <end position="750"/>
    </location>
</feature>
<dbReference type="Pfam" id="PF13489">
    <property type="entry name" value="Methyltransf_23"/>
    <property type="match status" value="1"/>
</dbReference>
<keyword evidence="5" id="KW-0503">Monooxygenase</keyword>
<dbReference type="Gene3D" id="3.40.50.150">
    <property type="entry name" value="Vaccinia Virus protein VP39"/>
    <property type="match status" value="2"/>
</dbReference>
<evidence type="ECO:0000256" key="1">
    <source>
        <dbReference type="ARBA" id="ARBA00001974"/>
    </source>
</evidence>
<feature type="compositionally biased region" description="Acidic residues" evidence="6">
    <location>
        <begin position="729"/>
        <end position="740"/>
    </location>
</feature>
<evidence type="ECO:0000313" key="8">
    <source>
        <dbReference type="EMBL" id="CAI4213253.1"/>
    </source>
</evidence>
<dbReference type="PANTHER" id="PTHR47178:SF3">
    <property type="entry name" value="FAD-BINDING DOMAIN-CONTAINING PROTEIN"/>
    <property type="match status" value="1"/>
</dbReference>
<dbReference type="Gene3D" id="3.50.50.60">
    <property type="entry name" value="FAD/NAD(P)-binding domain"/>
    <property type="match status" value="1"/>
</dbReference>
<keyword evidence="4" id="KW-0560">Oxidoreductase</keyword>
<dbReference type="InterPro" id="IPR029063">
    <property type="entry name" value="SAM-dependent_MTases_sf"/>
</dbReference>
<dbReference type="Pfam" id="PF01494">
    <property type="entry name" value="FAD_binding_3"/>
    <property type="match status" value="1"/>
</dbReference>
<protein>
    <recommendedName>
        <fullName evidence="7">FAD-binding domain-containing protein</fullName>
    </recommendedName>
</protein>
<sequence>MLTEIFLPWVLIAISVVFFFITIAKLVLAADFGTLLSREAFNEAWFGNFWAYHGPIVKTNSAPRVLPLLQGRVRHGRIHDEPRCPPVSGTVLEVGAGSGMWADVLATVTQDAKGPLTIYGVEPNAYSAAALKKRTEAVGLGKVYKVLPVGIESLGETDAKIGPESLDCIVTIQCLCSIPDPEKNARLLYGYLKKGGRWYVYEHVKAENGFVMPCFQTLTNKIWTRFMGTCNLCRSTANTLASLGDWEDFDLAAPIMNPRGGEPGAADSLAWAVAMVVDIEAWGCLRILKINTTNPSNFFSPSGITCTYQPTQTTGSKGFKNVVVFERDENEAVRARDWTILIHWALPILRDLVPEEVWAAFPRAVCNPNLDFNQDVEVLPCFNGVTGGILFKSPTPGARRVTRQRLRSVLLSGVDVRWGKALTALTTSNDAATLSFADGETYAADFVFGADGTSSTVRELLLGEEASKPRLSGLMFATGIVKDGDTAKIQKIVDAHPVAAIMMGTDSVGGCGVMYADDPQDISAWSTFWVKIWKGEPINLRGLEAINYIKANTKGLCEPFQSAIDLTPDDSQCHIDEMKYWITVPWNNHAGRVALAGDAAHPMLPYPKDAAAREKVMSAFDAELVERCSKAVQQSLDEAERSFSLETREDSQEQHIIARWGLKTNRSDARRDGITLFSAISERAMPINPPEPVDTGKSPSPTASAPGAAASPDWASRSPDPAIEAATEPPEEDEFLEQEYDASSTATTSVTSSVYAHTIEHGRRYRSFKNGRYPVPDDDIEQNREDMKHAMLLELTDGALHYAPIGDDPQLILDIGTGTGIWAMDAGDTYPSARVRGIDLSPSNPSGALKPGGWVELQELHGAPMCDDGTMLPDDPVKALYDLAAQAFLKFGMNVTVTSELEPLLREAGFENIHCVVKKVPIGPWAKDKTLRLVGKYQELAVQDIIPTFAGRPFEALGMSQTESQVMLAMARKGLADLSIHRYFNYYFWFAQKPEEV</sequence>
<reference evidence="8" key="1">
    <citation type="submission" date="2022-11" db="EMBL/GenBank/DDBJ databases">
        <authorList>
            <person name="Scott C."/>
            <person name="Bruce N."/>
        </authorList>
    </citation>
    <scope>NUCLEOTIDE SEQUENCE</scope>
</reference>
<dbReference type="OrthoDB" id="47494at2759"/>
<dbReference type="GO" id="GO:0071949">
    <property type="term" value="F:FAD binding"/>
    <property type="evidence" value="ECO:0007669"/>
    <property type="project" value="InterPro"/>
</dbReference>
<name>A0A9P1M852_9PEZI</name>
<organism evidence="8 9">
    <name type="scientific">Parascedosporium putredinis</name>
    <dbReference type="NCBI Taxonomy" id="1442378"/>
    <lineage>
        <taxon>Eukaryota</taxon>
        <taxon>Fungi</taxon>
        <taxon>Dikarya</taxon>
        <taxon>Ascomycota</taxon>
        <taxon>Pezizomycotina</taxon>
        <taxon>Sordariomycetes</taxon>
        <taxon>Hypocreomycetidae</taxon>
        <taxon>Microascales</taxon>
        <taxon>Microascaceae</taxon>
        <taxon>Parascedosporium</taxon>
    </lineage>
</organism>
<accession>A0A9P1M852</accession>
<evidence type="ECO:0000259" key="7">
    <source>
        <dbReference type="Pfam" id="PF01494"/>
    </source>
</evidence>
<proteinExistence type="predicted"/>
<dbReference type="PANTHER" id="PTHR47178">
    <property type="entry name" value="MONOOXYGENASE, FAD-BINDING"/>
    <property type="match status" value="1"/>
</dbReference>
<dbReference type="InterPro" id="IPR002938">
    <property type="entry name" value="FAD-bd"/>
</dbReference>
<dbReference type="SUPFAM" id="SSF53335">
    <property type="entry name" value="S-adenosyl-L-methionine-dependent methyltransferases"/>
    <property type="match status" value="2"/>
</dbReference>
<evidence type="ECO:0000256" key="5">
    <source>
        <dbReference type="ARBA" id="ARBA00023033"/>
    </source>
</evidence>
<evidence type="ECO:0000256" key="2">
    <source>
        <dbReference type="ARBA" id="ARBA00022630"/>
    </source>
</evidence>
<comment type="caution">
    <text evidence="8">The sequence shown here is derived from an EMBL/GenBank/DDBJ whole genome shotgun (WGS) entry which is preliminary data.</text>
</comment>
<keyword evidence="2" id="KW-0285">Flavoprotein</keyword>
<dbReference type="CDD" id="cd02440">
    <property type="entry name" value="AdoMet_MTases"/>
    <property type="match status" value="1"/>
</dbReference>
<dbReference type="GO" id="GO:0004497">
    <property type="term" value="F:monooxygenase activity"/>
    <property type="evidence" value="ECO:0007669"/>
    <property type="project" value="UniProtKB-KW"/>
</dbReference>
<dbReference type="EMBL" id="CALLCH030000007">
    <property type="protein sequence ID" value="CAI4213253.1"/>
    <property type="molecule type" value="Genomic_DNA"/>
</dbReference>
<dbReference type="PRINTS" id="PR00420">
    <property type="entry name" value="RNGMNOXGNASE"/>
</dbReference>
<evidence type="ECO:0000256" key="3">
    <source>
        <dbReference type="ARBA" id="ARBA00022827"/>
    </source>
</evidence>
<comment type="cofactor">
    <cofactor evidence="1">
        <name>FAD</name>
        <dbReference type="ChEBI" id="CHEBI:57692"/>
    </cofactor>
</comment>
<dbReference type="InterPro" id="IPR036188">
    <property type="entry name" value="FAD/NAD-bd_sf"/>
</dbReference>
<evidence type="ECO:0000256" key="6">
    <source>
        <dbReference type="SAM" id="MobiDB-lite"/>
    </source>
</evidence>
<evidence type="ECO:0000313" key="9">
    <source>
        <dbReference type="Proteomes" id="UP000838763"/>
    </source>
</evidence>
<feature type="domain" description="FAD-binding" evidence="7">
    <location>
        <begin position="412"/>
        <end position="605"/>
    </location>
</feature>
<gene>
    <name evidence="8" type="ORF">PPNO1_LOCUS3002</name>
</gene>
<keyword evidence="9" id="KW-1185">Reference proteome</keyword>
<keyword evidence="3" id="KW-0274">FAD</keyword>